<dbReference type="Pfam" id="PF00440">
    <property type="entry name" value="TetR_N"/>
    <property type="match status" value="1"/>
</dbReference>
<evidence type="ECO:0000313" key="6">
    <source>
        <dbReference type="EMBL" id="KWV50935.1"/>
    </source>
</evidence>
<evidence type="ECO:0000256" key="4">
    <source>
        <dbReference type="PROSITE-ProRule" id="PRU00335"/>
    </source>
</evidence>
<keyword evidence="2 4" id="KW-0238">DNA-binding</keyword>
<dbReference type="PANTHER" id="PTHR30055">
    <property type="entry name" value="HTH-TYPE TRANSCRIPTIONAL REGULATOR RUTR"/>
    <property type="match status" value="1"/>
</dbReference>
<dbReference type="Proteomes" id="UP000057737">
    <property type="component" value="Unassembled WGS sequence"/>
</dbReference>
<reference evidence="6 7" key="1">
    <citation type="submission" date="2015-11" db="EMBL/GenBank/DDBJ databases">
        <title>Draft Genome Sequence of the Strain BR 10303 (Bradyrhizobium sp.) isolated from nodules of Centrolobium paraense.</title>
        <authorList>
            <person name="Zelli J.E."/>
            <person name="Simoes-Araujo J.L."/>
            <person name="Barauna A.C."/>
            <person name="Silva K."/>
        </authorList>
    </citation>
    <scope>NUCLEOTIDE SEQUENCE [LARGE SCALE GENOMIC DNA]</scope>
    <source>
        <strain evidence="6 7">BR 10303</strain>
    </source>
</reference>
<evidence type="ECO:0000256" key="3">
    <source>
        <dbReference type="ARBA" id="ARBA00023163"/>
    </source>
</evidence>
<feature type="DNA-binding region" description="H-T-H motif" evidence="4">
    <location>
        <begin position="17"/>
        <end position="36"/>
    </location>
</feature>
<keyword evidence="3" id="KW-0804">Transcription</keyword>
<keyword evidence="7" id="KW-1185">Reference proteome</keyword>
<evidence type="ECO:0000256" key="2">
    <source>
        <dbReference type="ARBA" id="ARBA00023125"/>
    </source>
</evidence>
<dbReference type="EMBL" id="LNCU01000092">
    <property type="protein sequence ID" value="KWV50935.1"/>
    <property type="molecule type" value="Genomic_DNA"/>
</dbReference>
<dbReference type="InterPro" id="IPR009057">
    <property type="entry name" value="Homeodomain-like_sf"/>
</dbReference>
<dbReference type="AlphaFoldDB" id="A0A109JLE5"/>
<dbReference type="GO" id="GO:0000976">
    <property type="term" value="F:transcription cis-regulatory region binding"/>
    <property type="evidence" value="ECO:0007669"/>
    <property type="project" value="TreeGrafter"/>
</dbReference>
<dbReference type="InterPro" id="IPR001647">
    <property type="entry name" value="HTH_TetR"/>
</dbReference>
<feature type="domain" description="HTH tetR-type" evidence="5">
    <location>
        <begin position="1"/>
        <end position="54"/>
    </location>
</feature>
<dbReference type="GO" id="GO:0003700">
    <property type="term" value="F:DNA-binding transcription factor activity"/>
    <property type="evidence" value="ECO:0007669"/>
    <property type="project" value="TreeGrafter"/>
</dbReference>
<dbReference type="OrthoDB" id="9805134at2"/>
<organism evidence="6 7">
    <name type="scientific">Bradyrhizobium macuxiense</name>
    <dbReference type="NCBI Taxonomy" id="1755647"/>
    <lineage>
        <taxon>Bacteria</taxon>
        <taxon>Pseudomonadati</taxon>
        <taxon>Pseudomonadota</taxon>
        <taxon>Alphaproteobacteria</taxon>
        <taxon>Hyphomicrobiales</taxon>
        <taxon>Nitrobacteraceae</taxon>
        <taxon>Bradyrhizobium</taxon>
    </lineage>
</organism>
<proteinExistence type="predicted"/>
<evidence type="ECO:0000313" key="7">
    <source>
        <dbReference type="Proteomes" id="UP000057737"/>
    </source>
</evidence>
<name>A0A109JLE5_9BRAD</name>
<accession>A0A109JLE5</accession>
<dbReference type="PROSITE" id="PS50977">
    <property type="entry name" value="HTH_TETR_2"/>
    <property type="match status" value="1"/>
</dbReference>
<gene>
    <name evidence="6" type="ORF">AS156_14015</name>
</gene>
<dbReference type="PANTHER" id="PTHR30055:SF234">
    <property type="entry name" value="HTH-TYPE TRANSCRIPTIONAL REGULATOR BETI"/>
    <property type="match status" value="1"/>
</dbReference>
<protein>
    <recommendedName>
        <fullName evidence="5">HTH tetR-type domain-containing protein</fullName>
    </recommendedName>
</protein>
<dbReference type="InterPro" id="IPR050109">
    <property type="entry name" value="HTH-type_TetR-like_transc_reg"/>
</dbReference>
<evidence type="ECO:0000259" key="5">
    <source>
        <dbReference type="PROSITE" id="PS50977"/>
    </source>
</evidence>
<keyword evidence="1" id="KW-0805">Transcription regulation</keyword>
<dbReference type="RefSeq" id="WP_066511484.1">
    <property type="nucleotide sequence ID" value="NZ_LNCU01000092.1"/>
</dbReference>
<comment type="caution">
    <text evidence="6">The sequence shown here is derived from an EMBL/GenBank/DDBJ whole genome shotgun (WGS) entry which is preliminary data.</text>
</comment>
<dbReference type="SUPFAM" id="SSF46689">
    <property type="entry name" value="Homeodomain-like"/>
    <property type="match status" value="1"/>
</dbReference>
<dbReference type="Gene3D" id="1.10.357.10">
    <property type="entry name" value="Tetracycline Repressor, domain 2"/>
    <property type="match status" value="1"/>
</dbReference>
<sequence>MDAAVKLIRRNGYVGLRTIEVADLAGVSRGALMHHFPSKHELVVAVLAYVNEITFTQSMRRAQSARHDGGDPIDSIIKDAEDFFFGDYFFIELAIAMSDDSTRQIKRETRQFARQTRFSIEATWLDTLISSGIPEQLAKDVLALTLSVVRGFSVRMLIENDPEHFSRLLGVWRQIVRQHIENSMPKQSRKRT</sequence>
<evidence type="ECO:0000256" key="1">
    <source>
        <dbReference type="ARBA" id="ARBA00023015"/>
    </source>
</evidence>